<evidence type="ECO:0000313" key="2">
    <source>
        <dbReference type="Proteomes" id="UP000016922"/>
    </source>
</evidence>
<evidence type="ECO:0000313" key="1">
    <source>
        <dbReference type="EMBL" id="EPE26413.1"/>
    </source>
</evidence>
<dbReference type="AlphaFoldDB" id="S3DIN5"/>
<accession>S3DIN5</accession>
<gene>
    <name evidence="1" type="ORF">GLAREA_02326</name>
</gene>
<proteinExistence type="predicted"/>
<dbReference type="EMBL" id="KE145370">
    <property type="protein sequence ID" value="EPE26413.1"/>
    <property type="molecule type" value="Genomic_DNA"/>
</dbReference>
<dbReference type="KEGG" id="glz:GLAREA_02326"/>
<dbReference type="RefSeq" id="XP_008085603.1">
    <property type="nucleotide sequence ID" value="XM_008087412.1"/>
</dbReference>
<sequence>MDSRECSVQDGLIKTSAGGLCEGAYVLESRRFVADAASWLVLKLGMKRVVVVAAGGG</sequence>
<keyword evidence="2" id="KW-1185">Reference proteome</keyword>
<name>S3DIN5_GLAL2</name>
<dbReference type="HOGENOM" id="CLU_2996659_0_0_1"/>
<organism evidence="1 2">
    <name type="scientific">Glarea lozoyensis (strain ATCC 20868 / MF5171)</name>
    <dbReference type="NCBI Taxonomy" id="1116229"/>
    <lineage>
        <taxon>Eukaryota</taxon>
        <taxon>Fungi</taxon>
        <taxon>Dikarya</taxon>
        <taxon>Ascomycota</taxon>
        <taxon>Pezizomycotina</taxon>
        <taxon>Leotiomycetes</taxon>
        <taxon>Helotiales</taxon>
        <taxon>Helotiaceae</taxon>
        <taxon>Glarea</taxon>
    </lineage>
</organism>
<reference evidence="1 2" key="1">
    <citation type="journal article" date="2013" name="BMC Genomics">
        <title>Genomics-driven discovery of the pneumocandin biosynthetic gene cluster in the fungus Glarea lozoyensis.</title>
        <authorList>
            <person name="Chen L."/>
            <person name="Yue Q."/>
            <person name="Zhang X."/>
            <person name="Xiang M."/>
            <person name="Wang C."/>
            <person name="Li S."/>
            <person name="Che Y."/>
            <person name="Ortiz-Lopez F.J."/>
            <person name="Bills G.F."/>
            <person name="Liu X."/>
            <person name="An Z."/>
        </authorList>
    </citation>
    <scope>NUCLEOTIDE SEQUENCE [LARGE SCALE GENOMIC DNA]</scope>
    <source>
        <strain evidence="2">ATCC 20868 / MF5171</strain>
    </source>
</reference>
<dbReference type="Proteomes" id="UP000016922">
    <property type="component" value="Unassembled WGS sequence"/>
</dbReference>
<dbReference type="GeneID" id="19461383"/>
<protein>
    <submittedName>
        <fullName evidence="1">Uncharacterized protein</fullName>
    </submittedName>
</protein>